<reference evidence="8" key="1">
    <citation type="submission" date="2025-08" db="UniProtKB">
        <authorList>
            <consortium name="RefSeq"/>
        </authorList>
    </citation>
    <scope>IDENTIFICATION</scope>
    <source>
        <tissue evidence="8">Whole body</tissue>
    </source>
</reference>
<keyword evidence="7" id="KW-1185">Reference proteome</keyword>
<dbReference type="SMART" id="SM00980">
    <property type="entry name" value="THAP"/>
    <property type="match status" value="1"/>
</dbReference>
<dbReference type="Pfam" id="PF05485">
    <property type="entry name" value="THAP"/>
    <property type="match status" value="1"/>
</dbReference>
<proteinExistence type="predicted"/>
<evidence type="ECO:0000256" key="1">
    <source>
        <dbReference type="ARBA" id="ARBA00022723"/>
    </source>
</evidence>
<keyword evidence="4 5" id="KW-0238">DNA-binding</keyword>
<evidence type="ECO:0000256" key="4">
    <source>
        <dbReference type="ARBA" id="ARBA00023125"/>
    </source>
</evidence>
<dbReference type="Proteomes" id="UP000694924">
    <property type="component" value="Unplaced"/>
</dbReference>
<organism evidence="7 8">
    <name type="scientific">Polistes dominula</name>
    <name type="common">European paper wasp</name>
    <name type="synonym">Vespa dominula</name>
    <dbReference type="NCBI Taxonomy" id="743375"/>
    <lineage>
        <taxon>Eukaryota</taxon>
        <taxon>Metazoa</taxon>
        <taxon>Ecdysozoa</taxon>
        <taxon>Arthropoda</taxon>
        <taxon>Hexapoda</taxon>
        <taxon>Insecta</taxon>
        <taxon>Pterygota</taxon>
        <taxon>Neoptera</taxon>
        <taxon>Endopterygota</taxon>
        <taxon>Hymenoptera</taxon>
        <taxon>Apocrita</taxon>
        <taxon>Aculeata</taxon>
        <taxon>Vespoidea</taxon>
        <taxon>Vespidae</taxon>
        <taxon>Polistinae</taxon>
        <taxon>Polistini</taxon>
        <taxon>Polistes</taxon>
    </lineage>
</organism>
<dbReference type="RefSeq" id="XP_015189547.1">
    <property type="nucleotide sequence ID" value="XM_015334061.1"/>
</dbReference>
<keyword evidence="3" id="KW-0862">Zinc</keyword>
<dbReference type="PROSITE" id="PS50950">
    <property type="entry name" value="ZF_THAP"/>
    <property type="match status" value="1"/>
</dbReference>
<dbReference type="InterPro" id="IPR006612">
    <property type="entry name" value="THAP_Znf"/>
</dbReference>
<accession>A0ABM1JAQ9</accession>
<evidence type="ECO:0000313" key="8">
    <source>
        <dbReference type="RefSeq" id="XP_015189547.1"/>
    </source>
</evidence>
<dbReference type="SUPFAM" id="SSF57716">
    <property type="entry name" value="Glucocorticoid receptor-like (DNA-binding domain)"/>
    <property type="match status" value="1"/>
</dbReference>
<evidence type="ECO:0000256" key="3">
    <source>
        <dbReference type="ARBA" id="ARBA00022833"/>
    </source>
</evidence>
<sequence>MKSSIYLKMVNKCIVHGCTSGLVKFRNRNAKLNRRNTSLFTVPQHPDLVKFRSSGLNQQLIPKKQYVCELHFNEEDIIKSDKIKMANGIEEIFRERYSLKPEAIPTLNPTKLCKIRSNTNSSSNTVKTPNVVCDILSTNGSVNNVDTSGSVAKKNEKMIIINNSVVKIVTVQKVQLLH</sequence>
<protein>
    <submittedName>
        <fullName evidence="8">Uncharacterized protein LOC107073419</fullName>
    </submittedName>
</protein>
<evidence type="ECO:0000256" key="2">
    <source>
        <dbReference type="ARBA" id="ARBA00022771"/>
    </source>
</evidence>
<name>A0ABM1JAQ9_POLDO</name>
<evidence type="ECO:0000259" key="6">
    <source>
        <dbReference type="PROSITE" id="PS50950"/>
    </source>
</evidence>
<keyword evidence="2 5" id="KW-0863">Zinc-finger</keyword>
<evidence type="ECO:0000256" key="5">
    <source>
        <dbReference type="PROSITE-ProRule" id="PRU00309"/>
    </source>
</evidence>
<feature type="domain" description="THAP-type" evidence="6">
    <location>
        <begin position="9"/>
        <end position="108"/>
    </location>
</feature>
<gene>
    <name evidence="8" type="primary">LOC107073419</name>
</gene>
<dbReference type="GeneID" id="107073419"/>
<evidence type="ECO:0000313" key="7">
    <source>
        <dbReference type="Proteomes" id="UP000694924"/>
    </source>
</evidence>
<keyword evidence="1" id="KW-0479">Metal-binding</keyword>